<protein>
    <recommendedName>
        <fullName evidence="10">Alpha-1,3-glucosyltransferase</fullName>
        <ecNumber evidence="10">2.4.1.-</ecNumber>
    </recommendedName>
</protein>
<dbReference type="UniPathway" id="UPA00378"/>
<feature type="non-terminal residue" evidence="11">
    <location>
        <position position="222"/>
    </location>
</feature>
<evidence type="ECO:0000256" key="1">
    <source>
        <dbReference type="ARBA" id="ARBA00004477"/>
    </source>
</evidence>
<evidence type="ECO:0000256" key="5">
    <source>
        <dbReference type="ARBA" id="ARBA00022679"/>
    </source>
</evidence>
<name>A0A077ZKC0_TRITR</name>
<keyword evidence="4 10" id="KW-0328">Glycosyltransferase</keyword>
<evidence type="ECO:0000256" key="2">
    <source>
        <dbReference type="ARBA" id="ARBA00004922"/>
    </source>
</evidence>
<dbReference type="OrthoDB" id="4983at2759"/>
<dbReference type="STRING" id="36087.A0A077ZKC0"/>
<keyword evidence="7 10" id="KW-0256">Endoplasmic reticulum</keyword>
<dbReference type="GO" id="GO:0005789">
    <property type="term" value="C:endoplasmic reticulum membrane"/>
    <property type="evidence" value="ECO:0007669"/>
    <property type="project" value="UniProtKB-SubCell"/>
</dbReference>
<reference evidence="11" key="1">
    <citation type="submission" date="2014-01" db="EMBL/GenBank/DDBJ databases">
        <authorList>
            <person name="Aslett M."/>
        </authorList>
    </citation>
    <scope>NUCLEOTIDE SEQUENCE</scope>
</reference>
<feature type="transmembrane region" description="Helical" evidence="10">
    <location>
        <begin position="12"/>
        <end position="33"/>
    </location>
</feature>
<sequence>MPSRSVDQVVVDVKGVFFVAVLVSIAIQCFASLSPYSGENKPPMFGDYEAQRHWMKITINLPIDEWYVHSNSNDLMYWGLDYPPLTAYHSWMLAHGARIINRTWVELEKSRGIESLDLKFFMRCTVLFSDMFLFLLPSILYVLSKPSLKSMKEKILYYLLITLYPGYILVDFVHFQYNCVSLGLFMWATVMFENDLDIFASFFFVCALCYKQMELYHAPAIF</sequence>
<dbReference type="GO" id="GO:0042281">
    <property type="term" value="F:dolichyl pyrophosphate Man9GlcNAc2 alpha-1,3-glucosyltransferase activity"/>
    <property type="evidence" value="ECO:0007669"/>
    <property type="project" value="TreeGrafter"/>
</dbReference>
<dbReference type="EMBL" id="HG807403">
    <property type="protein sequence ID" value="CDW60786.1"/>
    <property type="molecule type" value="Genomic_DNA"/>
</dbReference>
<feature type="transmembrane region" description="Helical" evidence="10">
    <location>
        <begin position="185"/>
        <end position="210"/>
    </location>
</feature>
<dbReference type="PANTHER" id="PTHR12413:SF1">
    <property type="entry name" value="DOLICHYL PYROPHOSPHATE MAN9GLCNAC2 ALPHA-1,3-GLUCOSYLTRANSFERASE"/>
    <property type="match status" value="1"/>
</dbReference>
<evidence type="ECO:0000256" key="9">
    <source>
        <dbReference type="ARBA" id="ARBA00023136"/>
    </source>
</evidence>
<evidence type="ECO:0000256" key="6">
    <source>
        <dbReference type="ARBA" id="ARBA00022692"/>
    </source>
</evidence>
<comment type="subcellular location">
    <subcellularLocation>
        <location evidence="1 10">Endoplasmic reticulum membrane</location>
        <topology evidence="1 10">Multi-pass membrane protein</topology>
    </subcellularLocation>
</comment>
<comment type="caution">
    <text evidence="10">Lacks conserved residue(s) required for the propagation of feature annotation.</text>
</comment>
<dbReference type="PANTHER" id="PTHR12413">
    <property type="entry name" value="DOLICHYL GLYCOSYLTRANSFERASE"/>
    <property type="match status" value="1"/>
</dbReference>
<organism evidence="11 12">
    <name type="scientific">Trichuris trichiura</name>
    <name type="common">Whipworm</name>
    <name type="synonym">Trichocephalus trichiurus</name>
    <dbReference type="NCBI Taxonomy" id="36087"/>
    <lineage>
        <taxon>Eukaryota</taxon>
        <taxon>Metazoa</taxon>
        <taxon>Ecdysozoa</taxon>
        <taxon>Nematoda</taxon>
        <taxon>Enoplea</taxon>
        <taxon>Dorylaimia</taxon>
        <taxon>Trichinellida</taxon>
        <taxon>Trichuridae</taxon>
        <taxon>Trichuris</taxon>
    </lineage>
</organism>
<dbReference type="AlphaFoldDB" id="A0A077ZKC0"/>
<accession>A0A077ZKC0</accession>
<keyword evidence="8 10" id="KW-1133">Transmembrane helix</keyword>
<keyword evidence="9 10" id="KW-0472">Membrane</keyword>
<evidence type="ECO:0000256" key="8">
    <source>
        <dbReference type="ARBA" id="ARBA00022989"/>
    </source>
</evidence>
<gene>
    <name evidence="11" type="ORF">TTRE_0000918101</name>
</gene>
<keyword evidence="6 10" id="KW-0812">Transmembrane</keyword>
<evidence type="ECO:0000256" key="10">
    <source>
        <dbReference type="RuleBase" id="RU363110"/>
    </source>
</evidence>
<evidence type="ECO:0000256" key="3">
    <source>
        <dbReference type="ARBA" id="ARBA00008715"/>
    </source>
</evidence>
<comment type="pathway">
    <text evidence="2 10">Protein modification; protein glycosylation.</text>
</comment>
<feature type="transmembrane region" description="Helical" evidence="10">
    <location>
        <begin position="120"/>
        <end position="143"/>
    </location>
</feature>
<comment type="similarity">
    <text evidence="3 10">Belongs to the ALG6/ALG8 glucosyltransferase family.</text>
</comment>
<evidence type="ECO:0000313" key="12">
    <source>
        <dbReference type="Proteomes" id="UP000030665"/>
    </source>
</evidence>
<dbReference type="InterPro" id="IPR004856">
    <property type="entry name" value="Glyco_trans_ALG6/ALG8"/>
</dbReference>
<evidence type="ECO:0000256" key="7">
    <source>
        <dbReference type="ARBA" id="ARBA00022824"/>
    </source>
</evidence>
<dbReference type="EC" id="2.4.1.-" evidence="10"/>
<keyword evidence="12" id="KW-1185">Reference proteome</keyword>
<keyword evidence="5 10" id="KW-0808">Transferase</keyword>
<feature type="transmembrane region" description="Helical" evidence="10">
    <location>
        <begin position="155"/>
        <end position="173"/>
    </location>
</feature>
<dbReference type="Pfam" id="PF03155">
    <property type="entry name" value="Alg6_Alg8"/>
    <property type="match status" value="1"/>
</dbReference>
<proteinExistence type="inferred from homology"/>
<evidence type="ECO:0000313" key="11">
    <source>
        <dbReference type="EMBL" id="CDW60786.1"/>
    </source>
</evidence>
<evidence type="ECO:0000256" key="4">
    <source>
        <dbReference type="ARBA" id="ARBA00022676"/>
    </source>
</evidence>
<dbReference type="Proteomes" id="UP000030665">
    <property type="component" value="Unassembled WGS sequence"/>
</dbReference>
<reference evidence="11" key="2">
    <citation type="submission" date="2014-03" db="EMBL/GenBank/DDBJ databases">
        <title>The whipworm genome and dual-species transcriptomics of an intimate host-pathogen interaction.</title>
        <authorList>
            <person name="Foth B.J."/>
            <person name="Tsai I.J."/>
            <person name="Reid A.J."/>
            <person name="Bancroft A.J."/>
            <person name="Nichol S."/>
            <person name="Tracey A."/>
            <person name="Holroyd N."/>
            <person name="Cotton J.A."/>
            <person name="Stanley E.J."/>
            <person name="Zarowiecki M."/>
            <person name="Liu J.Z."/>
            <person name="Huckvale T."/>
            <person name="Cooper P.J."/>
            <person name="Grencis R.K."/>
            <person name="Berriman M."/>
        </authorList>
    </citation>
    <scope>NUCLEOTIDE SEQUENCE [LARGE SCALE GENOMIC DNA]</scope>
</reference>